<comment type="caution">
    <text evidence="1">The sequence shown here is derived from an EMBL/GenBank/DDBJ whole genome shotgun (WGS) entry which is preliminary data.</text>
</comment>
<keyword evidence="2" id="KW-1185">Reference proteome</keyword>
<sequence length="61" mass="7405">MINKLTVEQKRQIILFRHDYPKMPQEKLSILVRNLVSEFQDKLLLIFWQMSVGSLEFIFHN</sequence>
<gene>
    <name evidence="1" type="ORF">BpHYR1_052512</name>
</gene>
<organism evidence="1 2">
    <name type="scientific">Brachionus plicatilis</name>
    <name type="common">Marine rotifer</name>
    <name type="synonym">Brachionus muelleri</name>
    <dbReference type="NCBI Taxonomy" id="10195"/>
    <lineage>
        <taxon>Eukaryota</taxon>
        <taxon>Metazoa</taxon>
        <taxon>Spiralia</taxon>
        <taxon>Gnathifera</taxon>
        <taxon>Rotifera</taxon>
        <taxon>Eurotatoria</taxon>
        <taxon>Monogononta</taxon>
        <taxon>Pseudotrocha</taxon>
        <taxon>Ploima</taxon>
        <taxon>Brachionidae</taxon>
        <taxon>Brachionus</taxon>
    </lineage>
</organism>
<protein>
    <submittedName>
        <fullName evidence="1">Uncharacterized protein</fullName>
    </submittedName>
</protein>
<accession>A0A3M7QX47</accession>
<proteinExistence type="predicted"/>
<reference evidence="1 2" key="1">
    <citation type="journal article" date="2018" name="Sci. Rep.">
        <title>Genomic signatures of local adaptation to the degree of environmental predictability in rotifers.</title>
        <authorList>
            <person name="Franch-Gras L."/>
            <person name="Hahn C."/>
            <person name="Garcia-Roger E.M."/>
            <person name="Carmona M.J."/>
            <person name="Serra M."/>
            <person name="Gomez A."/>
        </authorList>
    </citation>
    <scope>NUCLEOTIDE SEQUENCE [LARGE SCALE GENOMIC DNA]</scope>
    <source>
        <strain evidence="1">HYR1</strain>
    </source>
</reference>
<dbReference type="EMBL" id="REGN01004863">
    <property type="protein sequence ID" value="RNA15863.1"/>
    <property type="molecule type" value="Genomic_DNA"/>
</dbReference>
<dbReference type="AlphaFoldDB" id="A0A3M7QX47"/>
<evidence type="ECO:0000313" key="1">
    <source>
        <dbReference type="EMBL" id="RNA15863.1"/>
    </source>
</evidence>
<dbReference type="Proteomes" id="UP000276133">
    <property type="component" value="Unassembled WGS sequence"/>
</dbReference>
<evidence type="ECO:0000313" key="2">
    <source>
        <dbReference type="Proteomes" id="UP000276133"/>
    </source>
</evidence>
<name>A0A3M7QX47_BRAPC</name>